<dbReference type="PANTHER" id="PTHR43798">
    <property type="entry name" value="MONOACYLGLYCEROL LIPASE"/>
    <property type="match status" value="1"/>
</dbReference>
<gene>
    <name evidence="2" type="ORF">ICC18_14390</name>
</gene>
<comment type="caution">
    <text evidence="2">The sequence shown here is derived from an EMBL/GenBank/DDBJ whole genome shotgun (WGS) entry which is preliminary data.</text>
</comment>
<keyword evidence="2" id="KW-0378">Hydrolase</keyword>
<dbReference type="InterPro" id="IPR029058">
    <property type="entry name" value="AB_hydrolase_fold"/>
</dbReference>
<organism evidence="2 3">
    <name type="scientific">Paenibacillus sedimenti</name>
    <dbReference type="NCBI Taxonomy" id="2770274"/>
    <lineage>
        <taxon>Bacteria</taxon>
        <taxon>Bacillati</taxon>
        <taxon>Bacillota</taxon>
        <taxon>Bacilli</taxon>
        <taxon>Bacillales</taxon>
        <taxon>Paenibacillaceae</taxon>
        <taxon>Paenibacillus</taxon>
    </lineage>
</organism>
<dbReference type="RefSeq" id="WP_188175100.1">
    <property type="nucleotide sequence ID" value="NZ_JACVVD010000004.1"/>
</dbReference>
<protein>
    <submittedName>
        <fullName evidence="2">Alpha/beta hydrolase</fullName>
    </submittedName>
</protein>
<dbReference type="GO" id="GO:0016020">
    <property type="term" value="C:membrane"/>
    <property type="evidence" value="ECO:0007669"/>
    <property type="project" value="TreeGrafter"/>
</dbReference>
<dbReference type="Pfam" id="PF00561">
    <property type="entry name" value="Abhydrolase_1"/>
    <property type="match status" value="1"/>
</dbReference>
<dbReference type="GO" id="GO:0016787">
    <property type="term" value="F:hydrolase activity"/>
    <property type="evidence" value="ECO:0007669"/>
    <property type="project" value="UniProtKB-KW"/>
</dbReference>
<dbReference type="PRINTS" id="PR00111">
    <property type="entry name" value="ABHYDROLASE"/>
</dbReference>
<accession>A0A926QJ36</accession>
<keyword evidence="3" id="KW-1185">Reference proteome</keyword>
<evidence type="ECO:0000313" key="2">
    <source>
        <dbReference type="EMBL" id="MBD0381311.1"/>
    </source>
</evidence>
<dbReference type="Gene3D" id="3.40.50.1820">
    <property type="entry name" value="alpha/beta hydrolase"/>
    <property type="match status" value="1"/>
</dbReference>
<sequence length="271" mass="31103">MNSVMNKTRKLVFKKAQISYYVIENKGKETILMLHPGFADHNIFELQIDHFKDNYQVILIDMPGHGESQIMGSKVTIKDMPEILNQVLFENDIISCHLLGVSLGSLVAQAFADRYPDRVKSVTIVGGYSIHKANERILKAQRTEGLKWILYILFSMKKFRRYVTSVSCHTDVARDMFTRGIQRFSRRSFSAMAGMNTFFTTKDTPMTYPLLIIFGEHDLKLVHEAAMELHQLEKHSQLVLLPGAGHCANADMPNEFNVVVENFYRKKAQFH</sequence>
<proteinExistence type="predicted"/>
<dbReference type="InterPro" id="IPR050266">
    <property type="entry name" value="AB_hydrolase_sf"/>
</dbReference>
<feature type="domain" description="AB hydrolase-1" evidence="1">
    <location>
        <begin position="31"/>
        <end position="249"/>
    </location>
</feature>
<dbReference type="PANTHER" id="PTHR43798:SF33">
    <property type="entry name" value="HYDROLASE, PUTATIVE (AFU_ORTHOLOGUE AFUA_2G14860)-RELATED"/>
    <property type="match status" value="1"/>
</dbReference>
<dbReference type="EMBL" id="JACVVD010000004">
    <property type="protein sequence ID" value="MBD0381311.1"/>
    <property type="molecule type" value="Genomic_DNA"/>
</dbReference>
<evidence type="ECO:0000259" key="1">
    <source>
        <dbReference type="Pfam" id="PF00561"/>
    </source>
</evidence>
<reference evidence="2" key="1">
    <citation type="submission" date="2020-09" db="EMBL/GenBank/DDBJ databases">
        <title>Draft Genome Sequence of Paenibacillus sp. WST5.</title>
        <authorList>
            <person name="Bao Z."/>
        </authorList>
    </citation>
    <scope>NUCLEOTIDE SEQUENCE</scope>
    <source>
        <strain evidence="2">WST5</strain>
    </source>
</reference>
<dbReference type="Proteomes" id="UP000650466">
    <property type="component" value="Unassembled WGS sequence"/>
</dbReference>
<evidence type="ECO:0000313" key="3">
    <source>
        <dbReference type="Proteomes" id="UP000650466"/>
    </source>
</evidence>
<name>A0A926QJ36_9BACL</name>
<dbReference type="SUPFAM" id="SSF53474">
    <property type="entry name" value="alpha/beta-Hydrolases"/>
    <property type="match status" value="1"/>
</dbReference>
<dbReference type="InterPro" id="IPR000073">
    <property type="entry name" value="AB_hydrolase_1"/>
</dbReference>
<dbReference type="AlphaFoldDB" id="A0A926QJ36"/>